<dbReference type="InterPro" id="IPR001660">
    <property type="entry name" value="SAM"/>
</dbReference>
<evidence type="ECO:0000256" key="3">
    <source>
        <dbReference type="PROSITE-ProRule" id="PRU00117"/>
    </source>
</evidence>
<feature type="region of interest" description="Disordered" evidence="4">
    <location>
        <begin position="694"/>
        <end position="754"/>
    </location>
</feature>
<organism evidence="6">
    <name type="scientific">Hemicentrotus pulcherrimus</name>
    <name type="common">Sea urchin</name>
    <name type="synonym">Strongylocentrotus pulcherrimus</name>
    <dbReference type="NCBI Taxonomy" id="7650"/>
    <lineage>
        <taxon>Eukaryota</taxon>
        <taxon>Metazoa</taxon>
        <taxon>Echinodermata</taxon>
        <taxon>Eleutherozoa</taxon>
        <taxon>Echinozoa</taxon>
        <taxon>Echinoidea</taxon>
        <taxon>Euechinoidea</taxon>
        <taxon>Echinacea</taxon>
        <taxon>Camarodonta</taxon>
        <taxon>Echinidea</taxon>
        <taxon>Strongylocentrotidae</taxon>
        <taxon>Hemicentrotus</taxon>
    </lineage>
</organism>
<dbReference type="Pfam" id="PF00013">
    <property type="entry name" value="KH_1"/>
    <property type="match status" value="2"/>
</dbReference>
<dbReference type="InterPro" id="IPR036612">
    <property type="entry name" value="KH_dom_type_1_sf"/>
</dbReference>
<dbReference type="Pfam" id="PF22985">
    <property type="entry name" value="KH_BICC1"/>
    <property type="match status" value="2"/>
</dbReference>
<accession>A0A060Q2R0</accession>
<dbReference type="PROSITE" id="PS50105">
    <property type="entry name" value="SAM_DOMAIN"/>
    <property type="match status" value="1"/>
</dbReference>
<dbReference type="GO" id="GO:0003723">
    <property type="term" value="F:RNA binding"/>
    <property type="evidence" value="ECO:0007669"/>
    <property type="project" value="UniProtKB-UniRule"/>
</dbReference>
<dbReference type="PANTHER" id="PTHR10627:SF69">
    <property type="entry name" value="PROTEIN BICAUDAL C"/>
    <property type="match status" value="1"/>
</dbReference>
<dbReference type="EMBL" id="AB968521">
    <property type="protein sequence ID" value="BAO98694.1"/>
    <property type="molecule type" value="mRNA"/>
</dbReference>
<feature type="region of interest" description="Disordered" evidence="4">
    <location>
        <begin position="1113"/>
        <end position="1137"/>
    </location>
</feature>
<feature type="compositionally biased region" description="Polar residues" evidence="4">
    <location>
        <begin position="694"/>
        <end position="711"/>
    </location>
</feature>
<name>A0A060Q2R0_HEMPU</name>
<evidence type="ECO:0000256" key="2">
    <source>
        <dbReference type="ARBA" id="ARBA00022737"/>
    </source>
</evidence>
<feature type="region of interest" description="Disordered" evidence="4">
    <location>
        <begin position="772"/>
        <end position="876"/>
    </location>
</feature>
<feature type="domain" description="SAM" evidence="5">
    <location>
        <begin position="1026"/>
        <end position="1099"/>
    </location>
</feature>
<dbReference type="InterPro" id="IPR047553">
    <property type="entry name" value="BICC1_KH-I_rpt3"/>
</dbReference>
<evidence type="ECO:0000256" key="1">
    <source>
        <dbReference type="ARBA" id="ARBA00007662"/>
    </source>
</evidence>
<dbReference type="SMART" id="SM00322">
    <property type="entry name" value="KH"/>
    <property type="match status" value="2"/>
</dbReference>
<dbReference type="InterPro" id="IPR054727">
    <property type="entry name" value="BICC1_KH"/>
</dbReference>
<dbReference type="CDD" id="cd22421">
    <property type="entry name" value="KH-I_BICC1_rpt2"/>
    <property type="match status" value="1"/>
</dbReference>
<dbReference type="InterPro" id="IPR004087">
    <property type="entry name" value="KH_dom"/>
</dbReference>
<dbReference type="GO" id="GO:0005737">
    <property type="term" value="C:cytoplasm"/>
    <property type="evidence" value="ECO:0007669"/>
    <property type="project" value="TreeGrafter"/>
</dbReference>
<dbReference type="SMR" id="A0A060Q2R0"/>
<dbReference type="CDD" id="cd09520">
    <property type="entry name" value="SAM_BICC1"/>
    <property type="match status" value="1"/>
</dbReference>
<dbReference type="PANTHER" id="PTHR10627">
    <property type="entry name" value="SCP160"/>
    <property type="match status" value="1"/>
</dbReference>
<dbReference type="SUPFAM" id="SSF47769">
    <property type="entry name" value="SAM/Pointed domain"/>
    <property type="match status" value="1"/>
</dbReference>
<feature type="compositionally biased region" description="Basic and acidic residues" evidence="4">
    <location>
        <begin position="837"/>
        <end position="858"/>
    </location>
</feature>
<feature type="compositionally biased region" description="Polar residues" evidence="4">
    <location>
        <begin position="720"/>
        <end position="738"/>
    </location>
</feature>
<dbReference type="PROSITE" id="PS50084">
    <property type="entry name" value="KH_TYPE_1"/>
    <property type="match status" value="2"/>
</dbReference>
<comment type="similarity">
    <text evidence="1">Belongs to the BicC family.</text>
</comment>
<dbReference type="InterPro" id="IPR047554">
    <property type="entry name" value="BICC1_KH-I_rpt2"/>
</dbReference>
<dbReference type="CDD" id="cd22422">
    <property type="entry name" value="KH-I_BICC1_rpt3"/>
    <property type="match status" value="1"/>
</dbReference>
<feature type="compositionally biased region" description="Low complexity" evidence="4">
    <location>
        <begin position="960"/>
        <end position="970"/>
    </location>
</feature>
<dbReference type="InterPro" id="IPR013761">
    <property type="entry name" value="SAM/pointed_sf"/>
</dbReference>
<dbReference type="InterPro" id="IPR037974">
    <property type="entry name" value="BICC1_SAM_dom"/>
</dbReference>
<keyword evidence="2" id="KW-0677">Repeat</keyword>
<dbReference type="InterPro" id="IPR004088">
    <property type="entry name" value="KH_dom_type_1"/>
</dbReference>
<dbReference type="SMART" id="SM00454">
    <property type="entry name" value="SAM"/>
    <property type="match status" value="1"/>
</dbReference>
<reference evidence="6" key="1">
    <citation type="journal article" date="2014" name="Sci. Rep.">
        <title>Bicaudal-C is required for the formation of anterior neurogenic ectoderm in the sea urchin embryo.</title>
        <authorList>
            <person name="Yaguchi S."/>
            <person name="Yaguchi J."/>
            <person name="Inaba K."/>
        </authorList>
    </citation>
    <scope>NUCLEOTIDE SEQUENCE</scope>
</reference>
<dbReference type="AlphaFoldDB" id="A0A060Q2R0"/>
<protein>
    <submittedName>
        <fullName evidence="6">Bicaudal C</fullName>
    </submittedName>
</protein>
<proteinExistence type="evidence at transcript level"/>
<sequence>MNSFSYDPHIKVAGKLFHVAAAKEKIMSVLDTKSNRVTLKMDVSYTEHSHVIGKGGAIIKKVMDDTKCHIHFPDSNRGSQQEKSNQVSIAGQIAGVEQARAKIRELLPLVLIFELPITMGPVPSMNSPIVQEIVQTYKVAVNMKQRGRGYSTTVTVRGAANNARGMKEGTTRLMEHLTGAAGGALPVSTQIEISPRHHQFMMGRGGLNIKQITQCTGASIHFPDPNSSQKKSSVFVSGSIDSVIVARHLLMGCLPLVLMFDMREEVEVHTTKLAQLMEQLDIFISIKPKPKQPNKSVIVKSIERNTPNMYRARQILLGQECESCAVNANPSRGMNGTCLPVHGYNVGTVGLLGHHHHHHQGSMPGLTTTVLPTLNGLANLNNRNALHLTNTSTTPTQWTLQNIPTSLASGLTNATMTQVLVQQPVNPLLLTSPRGSISFTANAASNPVVTNPSMSPSNPTAATVPTAVHTIPSVTPMQATLPTNQVASSVQAAVPANPTMGMPTLQTALPTSPTGMQVPQDLGSANQTVLQPVLSQSVVGNPTAATSIQQTPLQISSAASMMQPSTTQTQVFPTPALLPQQTLQATMQQMQGALNQARVQQQLPQDFFNNLNMASTAASSTTQSPFSEASVYMTTPHKPPPPPGFAKQDPMTSQLAQLELNDITARNQFTSMCNNNNHMKDLMMQLKSMQMTQVPNTDTHYPSNHRSSQPLTPRDVNSIDLITTVTPPLGQLGQSSDQNLDHSGSSSGHSIPRSPTSFVDLVLAQNNNLSPSSSLKLQNTNFSPNNSSHDLSSMLGGGRRSLTPDESSVSLFSNSNGSVTLNGYGTRSSESGCDSDSSDKRAPGCERRERRRERKLEQEQQENQEGGDPKELQSAPYGEDYDQKKFLATKAMKKKPVVPEVRVPTDLWSGLGFSKSMPEPAIREARRTNGFSLFQMDSNPLPTTYETPNQEGSEHLEAPSSVTTTSTTSTWPPDRLNGDPPPTDAPNNGFDSTPGYAKKKKTTFSDISCSSYIESTTLPKPSKGLWTANDLNASLSSRPDLGDIFMNLGLGKYTDVFQQQEIDLSTFLTLTDRDLKELGITTFGARRKMLLAISDLNNTNKDSLTTQTSIANQGFHGNTPSNGLIAGQSSPHPTSCW</sequence>
<evidence type="ECO:0000313" key="6">
    <source>
        <dbReference type="EMBL" id="BAO98694.1"/>
    </source>
</evidence>
<feature type="compositionally biased region" description="Polar residues" evidence="4">
    <location>
        <begin position="780"/>
        <end position="791"/>
    </location>
</feature>
<evidence type="ECO:0000259" key="5">
    <source>
        <dbReference type="PROSITE" id="PS50105"/>
    </source>
</evidence>
<dbReference type="Pfam" id="PF00536">
    <property type="entry name" value="SAM_1"/>
    <property type="match status" value="1"/>
</dbReference>
<dbReference type="Gene3D" id="3.30.310.270">
    <property type="match status" value="2"/>
</dbReference>
<keyword evidence="3" id="KW-0694">RNA-binding</keyword>
<feature type="compositionally biased region" description="Low complexity" evidence="4">
    <location>
        <begin position="807"/>
        <end position="819"/>
    </location>
</feature>
<feature type="region of interest" description="Disordered" evidence="4">
    <location>
        <begin position="943"/>
        <end position="997"/>
    </location>
</feature>
<dbReference type="Gene3D" id="1.10.150.50">
    <property type="entry name" value="Transcription Factor, Ets-1"/>
    <property type="match status" value="1"/>
</dbReference>
<dbReference type="SUPFAM" id="SSF54791">
    <property type="entry name" value="Eukaryotic type KH-domain (KH-domain type I)"/>
    <property type="match status" value="2"/>
</dbReference>
<evidence type="ECO:0000256" key="4">
    <source>
        <dbReference type="SAM" id="MobiDB-lite"/>
    </source>
</evidence>